<evidence type="ECO:0000313" key="3">
    <source>
        <dbReference type="EMBL" id="RXT37942.1"/>
    </source>
</evidence>
<feature type="domain" description="EF-hand" evidence="2">
    <location>
        <begin position="26"/>
        <end position="45"/>
    </location>
</feature>
<sequence>MEAPLTWDYDHDGTYTCDEWKRYMNQLFVFADRNRDGLLSATEFASIRRAERTFANADFGYFDDNQDSRISRSEFVEKPSRFIGQYDRNMDCRVTAAELKDGTPGQKEPPGGGMGGAPGSGGTGGFSPKF</sequence>
<evidence type="ECO:0000256" key="1">
    <source>
        <dbReference type="SAM" id="MobiDB-lite"/>
    </source>
</evidence>
<dbReference type="Gene3D" id="1.10.238.10">
    <property type="entry name" value="EF-hand"/>
    <property type="match status" value="1"/>
</dbReference>
<dbReference type="EMBL" id="MZXW01000046">
    <property type="protein sequence ID" value="RXT37942.1"/>
    <property type="molecule type" value="Genomic_DNA"/>
</dbReference>
<protein>
    <recommendedName>
        <fullName evidence="2">EF-hand domain-containing protein</fullName>
    </recommendedName>
</protein>
<dbReference type="AlphaFoldDB" id="A0A4Q1UP14"/>
<dbReference type="InterPro" id="IPR018247">
    <property type="entry name" value="EF_Hand_1_Ca_BS"/>
</dbReference>
<organism evidence="3 4">
    <name type="scientific">Bradyrhizobium betae</name>
    <dbReference type="NCBI Taxonomy" id="244734"/>
    <lineage>
        <taxon>Bacteria</taxon>
        <taxon>Pseudomonadati</taxon>
        <taxon>Pseudomonadota</taxon>
        <taxon>Alphaproteobacteria</taxon>
        <taxon>Hyphomicrobiales</taxon>
        <taxon>Nitrobacteraceae</taxon>
        <taxon>Bradyrhizobium</taxon>
    </lineage>
</organism>
<feature type="region of interest" description="Disordered" evidence="1">
    <location>
        <begin position="99"/>
        <end position="130"/>
    </location>
</feature>
<name>A0A4Q1UP14_9BRAD</name>
<gene>
    <name evidence="3" type="ORF">B5V03_31360</name>
</gene>
<evidence type="ECO:0000313" key="4">
    <source>
        <dbReference type="Proteomes" id="UP000290819"/>
    </source>
</evidence>
<dbReference type="InterPro" id="IPR011992">
    <property type="entry name" value="EF-hand-dom_pair"/>
</dbReference>
<keyword evidence="4" id="KW-1185">Reference proteome</keyword>
<accession>A0A4Q1UP14</accession>
<proteinExistence type="predicted"/>
<dbReference type="InterPro" id="IPR002048">
    <property type="entry name" value="EF_hand_dom"/>
</dbReference>
<dbReference type="SUPFAM" id="SSF47473">
    <property type="entry name" value="EF-hand"/>
    <property type="match status" value="1"/>
</dbReference>
<dbReference type="Proteomes" id="UP000290819">
    <property type="component" value="Unassembled WGS sequence"/>
</dbReference>
<evidence type="ECO:0000259" key="2">
    <source>
        <dbReference type="Pfam" id="PF13202"/>
    </source>
</evidence>
<reference evidence="3 4" key="1">
    <citation type="submission" date="2017-03" db="EMBL/GenBank/DDBJ databases">
        <authorList>
            <person name="Safronova V.I."/>
            <person name="Sazanova A.L."/>
            <person name="Chirak E.R."/>
        </authorList>
    </citation>
    <scope>NUCLEOTIDE SEQUENCE [LARGE SCALE GENOMIC DNA]</scope>
    <source>
        <strain evidence="3 4">Opo-243</strain>
    </source>
</reference>
<dbReference type="GO" id="GO:0005509">
    <property type="term" value="F:calcium ion binding"/>
    <property type="evidence" value="ECO:0007669"/>
    <property type="project" value="InterPro"/>
</dbReference>
<dbReference type="Pfam" id="PF13202">
    <property type="entry name" value="EF-hand_5"/>
    <property type="match status" value="1"/>
</dbReference>
<comment type="caution">
    <text evidence="3">The sequence shown here is derived from an EMBL/GenBank/DDBJ whole genome shotgun (WGS) entry which is preliminary data.</text>
</comment>
<dbReference type="RefSeq" id="WP_164988422.1">
    <property type="nucleotide sequence ID" value="NZ_MZXW01000046.1"/>
</dbReference>
<dbReference type="PROSITE" id="PS00018">
    <property type="entry name" value="EF_HAND_1"/>
    <property type="match status" value="1"/>
</dbReference>
<feature type="compositionally biased region" description="Gly residues" evidence="1">
    <location>
        <begin position="110"/>
        <end position="130"/>
    </location>
</feature>